<dbReference type="Proteomes" id="UP000775213">
    <property type="component" value="Unassembled WGS sequence"/>
</dbReference>
<dbReference type="PANTHER" id="PTHR12069">
    <property type="entry name" value="DNA-DIRECTED RNA POLYMERASES III 80 KDA POLYPEPTIDE RNA POLYMERASE III SUBUNIT 5"/>
    <property type="match status" value="1"/>
</dbReference>
<dbReference type="PANTHER" id="PTHR12069:SF0">
    <property type="entry name" value="DNA-DIRECTED RNA POLYMERASE III SUBUNIT RPC5"/>
    <property type="match status" value="1"/>
</dbReference>
<evidence type="ECO:0000313" key="3">
    <source>
        <dbReference type="Proteomes" id="UP000775213"/>
    </source>
</evidence>
<feature type="compositionally biased region" description="Basic and acidic residues" evidence="1">
    <location>
        <begin position="146"/>
        <end position="159"/>
    </location>
</feature>
<feature type="region of interest" description="Disordered" evidence="1">
    <location>
        <begin position="146"/>
        <end position="177"/>
    </location>
</feature>
<reference evidence="2 3" key="1">
    <citation type="journal article" date="2021" name="Hortic Res">
        <title>Chromosome-scale assembly of the Dendrobium chrysotoxum genome enhances the understanding of orchid evolution.</title>
        <authorList>
            <person name="Zhang Y."/>
            <person name="Zhang G.Q."/>
            <person name="Zhang D."/>
            <person name="Liu X.D."/>
            <person name="Xu X.Y."/>
            <person name="Sun W.H."/>
            <person name="Yu X."/>
            <person name="Zhu X."/>
            <person name="Wang Z.W."/>
            <person name="Zhao X."/>
            <person name="Zhong W.Y."/>
            <person name="Chen H."/>
            <person name="Yin W.L."/>
            <person name="Huang T."/>
            <person name="Niu S.C."/>
            <person name="Liu Z.J."/>
        </authorList>
    </citation>
    <scope>NUCLEOTIDE SEQUENCE [LARGE SCALE GENOMIC DNA]</scope>
    <source>
        <strain evidence="2">Lindl</strain>
    </source>
</reference>
<dbReference type="Pfam" id="PF04801">
    <property type="entry name" value="RPC5"/>
    <property type="match status" value="1"/>
</dbReference>
<dbReference type="GO" id="GO:0005666">
    <property type="term" value="C:RNA polymerase III complex"/>
    <property type="evidence" value="ECO:0007669"/>
    <property type="project" value="TreeGrafter"/>
</dbReference>
<feature type="compositionally biased region" description="Polar residues" evidence="1">
    <location>
        <begin position="160"/>
        <end position="171"/>
    </location>
</feature>
<dbReference type="GO" id="GO:0042797">
    <property type="term" value="P:tRNA transcription by RNA polymerase III"/>
    <property type="evidence" value="ECO:0007669"/>
    <property type="project" value="TreeGrafter"/>
</dbReference>
<evidence type="ECO:0000256" key="1">
    <source>
        <dbReference type="SAM" id="MobiDB-lite"/>
    </source>
</evidence>
<feature type="region of interest" description="Disordered" evidence="1">
    <location>
        <begin position="1"/>
        <end position="27"/>
    </location>
</feature>
<sequence length="177" mass="19816">MEVGSGNDNTVDSFVSPDDAVDLDLPVTPRSTEVPIFQSKMKEKEKVTDSSHDPELEADTIAGSKPSTALSGAGLCSDETEQDVDRDDVVREISVFCGSGNFGEDTQLYVVQHVLRGAGRPYELNKRCEEVRWKPKQQKMEVDLRMERDHENYDHERSESLNLKKQVNRSDSLPACV</sequence>
<keyword evidence="3" id="KW-1185">Reference proteome</keyword>
<feature type="region of interest" description="Disordered" evidence="1">
    <location>
        <begin position="41"/>
        <end position="83"/>
    </location>
</feature>
<accession>A0AAV7FZM0</accession>
<organism evidence="2 3">
    <name type="scientific">Dendrobium chrysotoxum</name>
    <name type="common">Orchid</name>
    <dbReference type="NCBI Taxonomy" id="161865"/>
    <lineage>
        <taxon>Eukaryota</taxon>
        <taxon>Viridiplantae</taxon>
        <taxon>Streptophyta</taxon>
        <taxon>Embryophyta</taxon>
        <taxon>Tracheophyta</taxon>
        <taxon>Spermatophyta</taxon>
        <taxon>Magnoliopsida</taxon>
        <taxon>Liliopsida</taxon>
        <taxon>Asparagales</taxon>
        <taxon>Orchidaceae</taxon>
        <taxon>Epidendroideae</taxon>
        <taxon>Malaxideae</taxon>
        <taxon>Dendrobiinae</taxon>
        <taxon>Dendrobium</taxon>
    </lineage>
</organism>
<proteinExistence type="predicted"/>
<feature type="compositionally biased region" description="Basic and acidic residues" evidence="1">
    <location>
        <begin position="41"/>
        <end position="55"/>
    </location>
</feature>
<protein>
    <submittedName>
        <fullName evidence="2">Uncharacterized protein</fullName>
    </submittedName>
</protein>
<evidence type="ECO:0000313" key="2">
    <source>
        <dbReference type="EMBL" id="KAH0448847.1"/>
    </source>
</evidence>
<dbReference type="EMBL" id="JAGFBR010000019">
    <property type="protein sequence ID" value="KAH0448847.1"/>
    <property type="molecule type" value="Genomic_DNA"/>
</dbReference>
<name>A0AAV7FZM0_DENCH</name>
<feature type="compositionally biased region" description="Polar residues" evidence="1">
    <location>
        <begin position="1"/>
        <end position="13"/>
    </location>
</feature>
<dbReference type="InterPro" id="IPR006886">
    <property type="entry name" value="RNA_pol_III_Rpc5"/>
</dbReference>
<dbReference type="AlphaFoldDB" id="A0AAV7FZM0"/>
<gene>
    <name evidence="2" type="ORF">IEQ34_022647</name>
</gene>
<comment type="caution">
    <text evidence="2">The sequence shown here is derived from an EMBL/GenBank/DDBJ whole genome shotgun (WGS) entry which is preliminary data.</text>
</comment>